<dbReference type="RefSeq" id="WP_253762019.1">
    <property type="nucleotide sequence ID" value="NZ_JAMZDZ010000001.1"/>
</dbReference>
<dbReference type="EMBL" id="JBHSAY010000035">
    <property type="protein sequence ID" value="MFC4136871.1"/>
    <property type="molecule type" value="Genomic_DNA"/>
</dbReference>
<name>A0ABV8M0K9_9ACTN</name>
<proteinExistence type="predicted"/>
<gene>
    <name evidence="2" type="ORF">ACFOZ4_40235</name>
</gene>
<accession>A0ABV8M0K9</accession>
<reference evidence="3" key="1">
    <citation type="journal article" date="2019" name="Int. J. Syst. Evol. Microbiol.">
        <title>The Global Catalogue of Microorganisms (GCM) 10K type strain sequencing project: providing services to taxonomists for standard genome sequencing and annotation.</title>
        <authorList>
            <consortium name="The Broad Institute Genomics Platform"/>
            <consortium name="The Broad Institute Genome Sequencing Center for Infectious Disease"/>
            <person name="Wu L."/>
            <person name="Ma J."/>
        </authorList>
    </citation>
    <scope>NUCLEOTIDE SEQUENCE [LARGE SCALE GENOMIC DNA]</scope>
    <source>
        <strain evidence="3">CGMCC 4.7289</strain>
    </source>
</reference>
<evidence type="ECO:0000313" key="3">
    <source>
        <dbReference type="Proteomes" id="UP001595816"/>
    </source>
</evidence>
<feature type="region of interest" description="Disordered" evidence="1">
    <location>
        <begin position="57"/>
        <end position="93"/>
    </location>
</feature>
<dbReference type="Proteomes" id="UP001595816">
    <property type="component" value="Unassembled WGS sequence"/>
</dbReference>
<protein>
    <submittedName>
        <fullName evidence="2">Uncharacterized protein</fullName>
    </submittedName>
</protein>
<feature type="compositionally biased region" description="Acidic residues" evidence="1">
    <location>
        <begin position="70"/>
        <end position="79"/>
    </location>
</feature>
<organism evidence="2 3">
    <name type="scientific">Hamadaea flava</name>
    <dbReference type="NCBI Taxonomy" id="1742688"/>
    <lineage>
        <taxon>Bacteria</taxon>
        <taxon>Bacillati</taxon>
        <taxon>Actinomycetota</taxon>
        <taxon>Actinomycetes</taxon>
        <taxon>Micromonosporales</taxon>
        <taxon>Micromonosporaceae</taxon>
        <taxon>Hamadaea</taxon>
    </lineage>
</organism>
<evidence type="ECO:0000313" key="2">
    <source>
        <dbReference type="EMBL" id="MFC4136871.1"/>
    </source>
</evidence>
<sequence length="93" mass="10666">MEPPKIYAYPATLPRDPVVDQLEPAPADARAVLDHGHFHVVMAALWRHGIDHDHKIRHHPVHDQFRRSSDEDDEDDEGGGYDNLFTQRLPRIG</sequence>
<evidence type="ECO:0000256" key="1">
    <source>
        <dbReference type="SAM" id="MobiDB-lite"/>
    </source>
</evidence>
<keyword evidence="3" id="KW-1185">Reference proteome</keyword>
<comment type="caution">
    <text evidence="2">The sequence shown here is derived from an EMBL/GenBank/DDBJ whole genome shotgun (WGS) entry which is preliminary data.</text>
</comment>